<comment type="caution">
    <text evidence="1">The sequence shown here is derived from an EMBL/GenBank/DDBJ whole genome shotgun (WGS) entry which is preliminary data.</text>
</comment>
<dbReference type="EMBL" id="JAAMPI010000819">
    <property type="protein sequence ID" value="KAF4628393.1"/>
    <property type="molecule type" value="Genomic_DNA"/>
</dbReference>
<proteinExistence type="predicted"/>
<dbReference type="AlphaFoldDB" id="A0A8H4VZC2"/>
<reference evidence="1 2" key="1">
    <citation type="submission" date="2020-03" db="EMBL/GenBank/DDBJ databases">
        <title>Draft Genome Sequence of Cudoniella acicularis.</title>
        <authorList>
            <person name="Buettner E."/>
            <person name="Kellner H."/>
        </authorList>
    </citation>
    <scope>NUCLEOTIDE SEQUENCE [LARGE SCALE GENOMIC DNA]</scope>
    <source>
        <strain evidence="1 2">DSM 108380</strain>
    </source>
</reference>
<dbReference type="InterPro" id="IPR011333">
    <property type="entry name" value="SKP1/BTB/POZ_sf"/>
</dbReference>
<accession>A0A8H4VZC2</accession>
<evidence type="ECO:0000313" key="1">
    <source>
        <dbReference type="EMBL" id="KAF4628393.1"/>
    </source>
</evidence>
<keyword evidence="2" id="KW-1185">Reference proteome</keyword>
<gene>
    <name evidence="1" type="ORF">G7Y89_g9755</name>
</gene>
<dbReference type="Proteomes" id="UP000566819">
    <property type="component" value="Unassembled WGS sequence"/>
</dbReference>
<sequence length="284" mass="32368">MLPPETFADSLGFEFVTIAAEEGPFHIEVSDLDLDMVQIVAGEGDNQIGFSAIKTLLCSACPWFDTTLFLQEWSGIQPGPNIIEFPDVTPRTINAFITWLGGIPLEHLGKWTLESMVDLYLFGEKICCHNLKNKVMDMIQGYLVDTSWQNKRSEELNSELILRIFKKTSSTKTAPLRKFCAAVIIWNGRDDKYGPNQDVRETFKKCEEFKQEYDVVWNEGASRVLLGHGYRDPYKACTGGVCNFSRCAFHFHEKSEEENIKEDGVWEDGEWKAAVLCEELPFRV</sequence>
<dbReference type="OrthoDB" id="6359816at2759"/>
<protein>
    <recommendedName>
        <fullName evidence="3">BTB domain-containing protein</fullName>
    </recommendedName>
</protein>
<dbReference type="Gene3D" id="3.30.710.10">
    <property type="entry name" value="Potassium Channel Kv1.1, Chain A"/>
    <property type="match status" value="1"/>
</dbReference>
<organism evidence="1 2">
    <name type="scientific">Cudoniella acicularis</name>
    <dbReference type="NCBI Taxonomy" id="354080"/>
    <lineage>
        <taxon>Eukaryota</taxon>
        <taxon>Fungi</taxon>
        <taxon>Dikarya</taxon>
        <taxon>Ascomycota</taxon>
        <taxon>Pezizomycotina</taxon>
        <taxon>Leotiomycetes</taxon>
        <taxon>Helotiales</taxon>
        <taxon>Tricladiaceae</taxon>
        <taxon>Cudoniella</taxon>
    </lineage>
</organism>
<evidence type="ECO:0000313" key="2">
    <source>
        <dbReference type="Proteomes" id="UP000566819"/>
    </source>
</evidence>
<name>A0A8H4VZC2_9HELO</name>
<evidence type="ECO:0008006" key="3">
    <source>
        <dbReference type="Google" id="ProtNLM"/>
    </source>
</evidence>